<keyword evidence="4 6" id="KW-0233">DNA recombination</keyword>
<keyword evidence="8" id="KW-0067">ATP-binding</keyword>
<dbReference type="EMBL" id="MEWX01000003">
    <property type="protein sequence ID" value="OGC81182.1"/>
    <property type="molecule type" value="Genomic_DNA"/>
</dbReference>
<dbReference type="Proteomes" id="UP000176185">
    <property type="component" value="Unassembled WGS sequence"/>
</dbReference>
<dbReference type="InterPro" id="IPR000085">
    <property type="entry name" value="RuvA"/>
</dbReference>
<evidence type="ECO:0000256" key="4">
    <source>
        <dbReference type="ARBA" id="ARBA00023172"/>
    </source>
</evidence>
<dbReference type="GO" id="GO:0005524">
    <property type="term" value="F:ATP binding"/>
    <property type="evidence" value="ECO:0007669"/>
    <property type="project" value="InterPro"/>
</dbReference>
<dbReference type="InterPro" id="IPR003583">
    <property type="entry name" value="Hlx-hairpin-Hlx_DNA-bd_motif"/>
</dbReference>
<evidence type="ECO:0000256" key="1">
    <source>
        <dbReference type="ARBA" id="ARBA00022490"/>
    </source>
</evidence>
<evidence type="ECO:0000256" key="6">
    <source>
        <dbReference type="HAMAP-Rule" id="MF_00031"/>
    </source>
</evidence>
<keyword evidence="1 6" id="KW-0963">Cytoplasm</keyword>
<dbReference type="SUPFAM" id="SSF47781">
    <property type="entry name" value="RuvA domain 2-like"/>
    <property type="match status" value="1"/>
</dbReference>
<keyword evidence="8" id="KW-0378">Hydrolase</keyword>
<name>A0A1F4XHM9_9BACT</name>
<dbReference type="GO" id="GO:0048476">
    <property type="term" value="C:Holliday junction resolvase complex"/>
    <property type="evidence" value="ECO:0007669"/>
    <property type="project" value="UniProtKB-UniRule"/>
</dbReference>
<comment type="similarity">
    <text evidence="6">Belongs to the RuvA family.</text>
</comment>
<dbReference type="Pfam" id="PF01330">
    <property type="entry name" value="RuvA_N"/>
    <property type="match status" value="1"/>
</dbReference>
<feature type="domain" description="Helix-hairpin-helix DNA-binding motif class 1" evidence="7">
    <location>
        <begin position="75"/>
        <end position="94"/>
    </location>
</feature>
<feature type="region of interest" description="Domain III" evidence="6">
    <location>
        <begin position="151"/>
        <end position="195"/>
    </location>
</feature>
<dbReference type="SUPFAM" id="SSF46929">
    <property type="entry name" value="DNA helicase RuvA subunit, C-terminal domain"/>
    <property type="match status" value="1"/>
</dbReference>
<keyword evidence="8" id="KW-0547">Nucleotide-binding</keyword>
<proteinExistence type="inferred from homology"/>
<dbReference type="STRING" id="1797243.A2943_00865"/>
<keyword evidence="5 6" id="KW-0234">DNA repair</keyword>
<dbReference type="GO" id="GO:0000400">
    <property type="term" value="F:four-way junction DNA binding"/>
    <property type="evidence" value="ECO:0007669"/>
    <property type="project" value="UniProtKB-UniRule"/>
</dbReference>
<evidence type="ECO:0000313" key="8">
    <source>
        <dbReference type="EMBL" id="OGC81182.1"/>
    </source>
</evidence>
<comment type="function">
    <text evidence="6">The RuvA-RuvB-RuvC complex processes Holliday junction (HJ) DNA during genetic recombination and DNA repair, while the RuvA-RuvB complex plays an important role in the rescue of blocked DNA replication forks via replication fork reversal (RFR). RuvA specifically binds to HJ cruciform DNA, conferring on it an open structure. The RuvB hexamer acts as an ATP-dependent pump, pulling dsDNA into and through the RuvAB complex. HJ branch migration allows RuvC to scan DNA until it finds its consensus sequence, where it cleaves and resolves the cruciform DNA.</text>
</comment>
<sequence length="195" mass="19996">MIGKLTGSFGGTTSEGAVLIDVGGVGYAVRIPLAALQELRAKKEKGISLFIHTAVREDAIDLYGFKAQEELTFFKQLMSVKGVGPKTALGILNVADVKTLTGSIARGDASALTKVFGIGKKSAERIVVELRDKLASVAGASSGGVSGDDVEAIEALIALGYSASEGREALKGVAPSASGVHNRLAAALKLLGSKR</sequence>
<protein>
    <recommendedName>
        <fullName evidence="6">Holliday junction branch migration complex subunit RuvA</fullName>
    </recommendedName>
</protein>
<evidence type="ECO:0000256" key="5">
    <source>
        <dbReference type="ARBA" id="ARBA00023204"/>
    </source>
</evidence>
<dbReference type="GO" id="GO:0006281">
    <property type="term" value="P:DNA repair"/>
    <property type="evidence" value="ECO:0007669"/>
    <property type="project" value="UniProtKB-UniRule"/>
</dbReference>
<accession>A0A1F4XHM9</accession>
<dbReference type="Pfam" id="PF07499">
    <property type="entry name" value="RuvA_C"/>
    <property type="match status" value="1"/>
</dbReference>
<organism evidence="8 9">
    <name type="scientific">Candidatus Adlerbacteria bacterium RIFCSPLOWO2_01_FULL_51_16</name>
    <dbReference type="NCBI Taxonomy" id="1797243"/>
    <lineage>
        <taxon>Bacteria</taxon>
        <taxon>Candidatus Adleribacteriota</taxon>
    </lineage>
</organism>
<dbReference type="GO" id="GO:0009378">
    <property type="term" value="F:four-way junction helicase activity"/>
    <property type="evidence" value="ECO:0007669"/>
    <property type="project" value="InterPro"/>
</dbReference>
<keyword evidence="3 6" id="KW-0238">DNA-binding</keyword>
<dbReference type="AlphaFoldDB" id="A0A1F4XHM9"/>
<dbReference type="GO" id="GO:0005737">
    <property type="term" value="C:cytoplasm"/>
    <property type="evidence" value="ECO:0007669"/>
    <property type="project" value="UniProtKB-SubCell"/>
</dbReference>
<dbReference type="GO" id="GO:0009379">
    <property type="term" value="C:Holliday junction helicase complex"/>
    <property type="evidence" value="ECO:0007669"/>
    <property type="project" value="InterPro"/>
</dbReference>
<evidence type="ECO:0000256" key="2">
    <source>
        <dbReference type="ARBA" id="ARBA00022763"/>
    </source>
</evidence>
<evidence type="ECO:0000313" key="9">
    <source>
        <dbReference type="Proteomes" id="UP000176185"/>
    </source>
</evidence>
<comment type="subcellular location">
    <subcellularLocation>
        <location evidence="6">Cytoplasm</location>
    </subcellularLocation>
</comment>
<comment type="caution">
    <text evidence="8">The sequence shown here is derived from an EMBL/GenBank/DDBJ whole genome shotgun (WGS) entry which is preliminary data.</text>
</comment>
<gene>
    <name evidence="6" type="primary">ruvA</name>
    <name evidence="8" type="ORF">A2943_00865</name>
</gene>
<dbReference type="InterPro" id="IPR036267">
    <property type="entry name" value="RuvA_C_sf"/>
</dbReference>
<dbReference type="CDD" id="cd14332">
    <property type="entry name" value="UBA_RuvA_C"/>
    <property type="match status" value="1"/>
</dbReference>
<comment type="caution">
    <text evidence="6">Lacks conserved residue(s) required for the propagation of feature annotation.</text>
</comment>
<keyword evidence="2 6" id="KW-0227">DNA damage</keyword>
<dbReference type="GO" id="GO:0006310">
    <property type="term" value="P:DNA recombination"/>
    <property type="evidence" value="ECO:0007669"/>
    <property type="project" value="UniProtKB-UniRule"/>
</dbReference>
<dbReference type="InterPro" id="IPR011114">
    <property type="entry name" value="RuvA_C"/>
</dbReference>
<dbReference type="InterPro" id="IPR013849">
    <property type="entry name" value="DNA_helicase_Holl-junc_RuvA_I"/>
</dbReference>
<dbReference type="Pfam" id="PF14520">
    <property type="entry name" value="HHH_5"/>
    <property type="match status" value="1"/>
</dbReference>
<reference evidence="8 9" key="1">
    <citation type="journal article" date="2016" name="Nat. Commun.">
        <title>Thousands of microbial genomes shed light on interconnected biogeochemical processes in an aquifer system.</title>
        <authorList>
            <person name="Anantharaman K."/>
            <person name="Brown C.T."/>
            <person name="Hug L.A."/>
            <person name="Sharon I."/>
            <person name="Castelle C.J."/>
            <person name="Probst A.J."/>
            <person name="Thomas B.C."/>
            <person name="Singh A."/>
            <person name="Wilkins M.J."/>
            <person name="Karaoz U."/>
            <person name="Brodie E.L."/>
            <person name="Williams K.H."/>
            <person name="Hubbard S.S."/>
            <person name="Banfield J.F."/>
        </authorList>
    </citation>
    <scope>NUCLEOTIDE SEQUENCE [LARGE SCALE GENOMIC DNA]</scope>
</reference>
<dbReference type="InterPro" id="IPR010994">
    <property type="entry name" value="RuvA_2-like"/>
</dbReference>
<dbReference type="SUPFAM" id="SSF50249">
    <property type="entry name" value="Nucleic acid-binding proteins"/>
    <property type="match status" value="1"/>
</dbReference>
<dbReference type="SMART" id="SM00278">
    <property type="entry name" value="HhH1"/>
    <property type="match status" value="2"/>
</dbReference>
<dbReference type="Gene3D" id="1.10.150.20">
    <property type="entry name" value="5' to 3' exonuclease, C-terminal subdomain"/>
    <property type="match status" value="1"/>
</dbReference>
<dbReference type="HAMAP" id="MF_00031">
    <property type="entry name" value="DNA_HJ_migration_RuvA"/>
    <property type="match status" value="1"/>
</dbReference>
<keyword evidence="8" id="KW-0347">Helicase</keyword>
<dbReference type="InterPro" id="IPR012340">
    <property type="entry name" value="NA-bd_OB-fold"/>
</dbReference>
<comment type="subunit">
    <text evidence="6">Homotetramer. Forms an RuvA(8)-RuvB(12)-Holliday junction (HJ) complex. HJ DNA is sandwiched between 2 RuvA tetramers; dsDNA enters through RuvA and exits via RuvB. An RuvB hexamer assembles on each DNA strand where it exits the tetramer. Each RuvB hexamer is contacted by two RuvA subunits (via domain III) on 2 adjacent RuvB subunits; this complex drives branch migration. In the full resolvosome a probable DNA-RuvA(4)-RuvB(12)-RuvC(2) complex forms which resolves the HJ.</text>
</comment>
<feature type="domain" description="Helix-hairpin-helix DNA-binding motif class 1" evidence="7">
    <location>
        <begin position="110"/>
        <end position="129"/>
    </location>
</feature>
<evidence type="ECO:0000259" key="7">
    <source>
        <dbReference type="SMART" id="SM00278"/>
    </source>
</evidence>
<dbReference type="Gene3D" id="1.10.8.10">
    <property type="entry name" value="DNA helicase RuvA subunit, C-terminal domain"/>
    <property type="match status" value="1"/>
</dbReference>
<dbReference type="NCBIfam" id="TIGR00084">
    <property type="entry name" value="ruvA"/>
    <property type="match status" value="1"/>
</dbReference>
<evidence type="ECO:0000256" key="3">
    <source>
        <dbReference type="ARBA" id="ARBA00023125"/>
    </source>
</evidence>
<dbReference type="Gene3D" id="2.40.50.140">
    <property type="entry name" value="Nucleic acid-binding proteins"/>
    <property type="match status" value="1"/>
</dbReference>
<comment type="domain">
    <text evidence="6">Has three domains with a flexible linker between the domains II and III and assumes an 'L' shape. Domain III is highly mobile and contacts RuvB.</text>
</comment>